<dbReference type="RefSeq" id="WP_375355127.1">
    <property type="nucleotide sequence ID" value="NZ_JBHHMI010000007.1"/>
</dbReference>
<dbReference type="Proteomes" id="UP001580346">
    <property type="component" value="Unassembled WGS sequence"/>
</dbReference>
<feature type="domain" description="Cthe-2314-like HEPN" evidence="1">
    <location>
        <begin position="52"/>
        <end position="229"/>
    </location>
</feature>
<dbReference type="InterPro" id="IPR041394">
    <property type="entry name" value="HEPN_Cthe2314"/>
</dbReference>
<sequence length="239" mass="28615">MLRELLGEPSRQDNEMLLQAMNSMKRTLGLLQRQMEQSGDPTSDFRKAEILTHGLMSSLTELEESTFAAAFFRKKVHAKFSEEMTGQERADYERYVYFYKNGFIRVFSMLDKLGNLLNDFYDMNTSRVKAHYSYFTVLRQFRYLKIHDRLADRLFELKDGFREPLDRLRKRRNTEVHYMNVEMQDDLWQKQRALYGKIKLEDLDEHLDDLRQGLDMVCRSVAEAFEYTNQQWERHSSGK</sequence>
<name>A0ABV5ASG3_9BACL</name>
<proteinExistence type="predicted"/>
<keyword evidence="3" id="KW-1185">Reference proteome</keyword>
<organism evidence="2 3">
    <name type="scientific">Paenibacillus enshidis</name>
    <dbReference type="NCBI Taxonomy" id="1458439"/>
    <lineage>
        <taxon>Bacteria</taxon>
        <taxon>Bacillati</taxon>
        <taxon>Bacillota</taxon>
        <taxon>Bacilli</taxon>
        <taxon>Bacillales</taxon>
        <taxon>Paenibacillaceae</taxon>
        <taxon>Paenibacillus</taxon>
    </lineage>
</organism>
<evidence type="ECO:0000259" key="1">
    <source>
        <dbReference type="Pfam" id="PF18730"/>
    </source>
</evidence>
<reference evidence="2 3" key="1">
    <citation type="submission" date="2024-09" db="EMBL/GenBank/DDBJ databases">
        <title>Paenibacillus zeirhizospherea sp. nov., isolated from surface of the maize (Zea mays) roots in a horticulture field, Hungary.</title>
        <authorList>
            <person name="Marton D."/>
            <person name="Farkas M."/>
            <person name="Bedics A."/>
            <person name="Toth E."/>
            <person name="Tancsics A."/>
            <person name="Boka K."/>
            <person name="Maroti G."/>
            <person name="Kriszt B."/>
            <person name="Cserhati M."/>
        </authorList>
    </citation>
    <scope>NUCLEOTIDE SEQUENCE [LARGE SCALE GENOMIC DNA]</scope>
    <source>
        <strain evidence="2 3">KCTC 33519</strain>
    </source>
</reference>
<protein>
    <submittedName>
        <fullName evidence="2">Cthe_2314 family HEPN domain-containing protein</fullName>
    </submittedName>
</protein>
<dbReference type="Pfam" id="PF18730">
    <property type="entry name" value="HEPN_Cthe2314"/>
    <property type="match status" value="1"/>
</dbReference>
<dbReference type="EMBL" id="JBHHMI010000007">
    <property type="protein sequence ID" value="MFB5267156.1"/>
    <property type="molecule type" value="Genomic_DNA"/>
</dbReference>
<evidence type="ECO:0000313" key="3">
    <source>
        <dbReference type="Proteomes" id="UP001580346"/>
    </source>
</evidence>
<comment type="caution">
    <text evidence="2">The sequence shown here is derived from an EMBL/GenBank/DDBJ whole genome shotgun (WGS) entry which is preliminary data.</text>
</comment>
<gene>
    <name evidence="2" type="ORF">ACE41H_10220</name>
</gene>
<accession>A0ABV5ASG3</accession>
<evidence type="ECO:0000313" key="2">
    <source>
        <dbReference type="EMBL" id="MFB5267156.1"/>
    </source>
</evidence>